<organism evidence="2 3">
    <name type="scientific">Penstemon davidsonii</name>
    <dbReference type="NCBI Taxonomy" id="160366"/>
    <lineage>
        <taxon>Eukaryota</taxon>
        <taxon>Viridiplantae</taxon>
        <taxon>Streptophyta</taxon>
        <taxon>Embryophyta</taxon>
        <taxon>Tracheophyta</taxon>
        <taxon>Spermatophyta</taxon>
        <taxon>Magnoliopsida</taxon>
        <taxon>eudicotyledons</taxon>
        <taxon>Gunneridae</taxon>
        <taxon>Pentapetalae</taxon>
        <taxon>asterids</taxon>
        <taxon>lamiids</taxon>
        <taxon>Lamiales</taxon>
        <taxon>Plantaginaceae</taxon>
        <taxon>Cheloneae</taxon>
        <taxon>Penstemon</taxon>
    </lineage>
</organism>
<dbReference type="PANTHER" id="PTHR10353">
    <property type="entry name" value="GLYCOSYL HYDROLASE"/>
    <property type="match status" value="1"/>
</dbReference>
<evidence type="ECO:0000313" key="2">
    <source>
        <dbReference type="EMBL" id="KAK4488650.1"/>
    </source>
</evidence>
<dbReference type="PANTHER" id="PTHR10353:SF318">
    <property type="entry name" value="BETA-GLUCOSIDASE 31-RELATED"/>
    <property type="match status" value="1"/>
</dbReference>
<dbReference type="PRINTS" id="PR00131">
    <property type="entry name" value="GLHYDRLASE1"/>
</dbReference>
<comment type="similarity">
    <text evidence="1">Belongs to the glycosyl hydrolase 1 family.</text>
</comment>
<dbReference type="SUPFAM" id="SSF51445">
    <property type="entry name" value="(Trans)glycosidases"/>
    <property type="match status" value="2"/>
</dbReference>
<keyword evidence="3" id="KW-1185">Reference proteome</keyword>
<comment type="caution">
    <text evidence="2">The sequence shown here is derived from an EMBL/GenBank/DDBJ whole genome shotgun (WGS) entry which is preliminary data.</text>
</comment>
<evidence type="ECO:0000313" key="3">
    <source>
        <dbReference type="Proteomes" id="UP001291926"/>
    </source>
</evidence>
<protein>
    <submittedName>
        <fullName evidence="2">Uncharacterized protein</fullName>
    </submittedName>
</protein>
<accession>A0ABR0DI44</accession>
<dbReference type="Proteomes" id="UP001291926">
    <property type="component" value="Unassembled WGS sequence"/>
</dbReference>
<dbReference type="EMBL" id="JAYDYQ010001088">
    <property type="protein sequence ID" value="KAK4488650.1"/>
    <property type="molecule type" value="Genomic_DNA"/>
</dbReference>
<dbReference type="InterPro" id="IPR017853">
    <property type="entry name" value="GH"/>
</dbReference>
<name>A0ABR0DI44_9LAMI</name>
<reference evidence="2 3" key="1">
    <citation type="journal article" date="2023" name="bioRxiv">
        <title>Genome report: Whole genome sequence and annotation of Penstemon davidsonii.</title>
        <authorList>
            <person name="Ostevik K.L."/>
            <person name="Alabady M."/>
            <person name="Zhang M."/>
            <person name="Rausher M.D."/>
        </authorList>
    </citation>
    <scope>NUCLEOTIDE SEQUENCE [LARGE SCALE GENOMIC DNA]</scope>
    <source>
        <strain evidence="2">DNT005</strain>
        <tissue evidence="2">Whole leaf</tissue>
    </source>
</reference>
<dbReference type="Pfam" id="PF00232">
    <property type="entry name" value="Glyco_hydro_1"/>
    <property type="match status" value="2"/>
</dbReference>
<dbReference type="Gene3D" id="3.20.20.80">
    <property type="entry name" value="Glycosidases"/>
    <property type="match status" value="2"/>
</dbReference>
<gene>
    <name evidence="2" type="ORF">RD792_004419</name>
</gene>
<dbReference type="InterPro" id="IPR001360">
    <property type="entry name" value="Glyco_hydro_1"/>
</dbReference>
<evidence type="ECO:0000256" key="1">
    <source>
        <dbReference type="ARBA" id="ARBA00010838"/>
    </source>
</evidence>
<sequence length="859" mass="97421">MVRDPAPEIYYETIAEKILNRSNGDVADDFYHRYKDDVKLVKFVGLDAFRMSISWPRILPRGKLSGGVNKKGIAFYNNVFNELIANGITPYVTLFHWDLPQALEDEYKGFLSPLIIDDFKDFADLCFKEFGDRVKHWITLNEPFIFISSGYDVGTLAPGRCSYWLNCTYGNSATEPYIAAHHLLLCHASTVKLYKAKYQATQKGEIGITLVSHWMVPYSSSRLDVQAAQRALDFMYGWFADPIFTGDYPKVMRSLVKNRLPRFTDEQSEMLKGSLDFLGLNYYTGNYAQHISSRNGRVTSGTDNMVNLSTSRRGQHIGDLTGVSIFDVYPKGLHDLLVYTKAKYNNPKIYITETGIGDQDNGVKKGINDPQRIDFYNGHLKAVGRAINMKVLHLKMGKDQVFGIISPTNFQLMIETKISSASEIYYETIADKILNGSNGDVADDFYHRYKDDVKLVKFVGLDAFRMSISWPRILPRGKLSGGVNKKGIAFYNNVFNELIANGITPYVTIFHWDLPQALEDEYKGFLSPLIIDDFRDFADLCFKEFGDRVKHWITLNEPFIFVSSGYDGGTLAPGRCSYWLNCTYGNSATEPYIAAHHLLLAHASTVKLYKAKYQATQKGEIGITLVSHWMVPYSSSRLDVQAAQRALDFMYGWFADPIFTGDYPKVMRSLVKNRLPRFTDEQSEMLKGSLDFLGLNYYTGNYAQHISSRNGRVTSGTDNMVNLSTSRRGQHIGDLTGVSTFDVYPKGLHDLLVYTKAKYNNPKIYITETGIGDQDNGVKKGINDPQRIDFYNGHLKAVGKAIKQGVNVKGLFAWTFMDTFEWGSGYTLRFGLYYVDYKNGLKRIPKRSAIWLKKSIIEN</sequence>
<proteinExistence type="inferred from homology"/>